<keyword evidence="1 3" id="KW-0456">Lyase</keyword>
<evidence type="ECO:0000313" key="6">
    <source>
        <dbReference type="EMBL" id="TPD73690.1"/>
    </source>
</evidence>
<evidence type="ECO:0000256" key="2">
    <source>
        <dbReference type="ARBA" id="ARBA00023316"/>
    </source>
</evidence>
<dbReference type="Proteomes" id="UP000319175">
    <property type="component" value="Unassembled WGS sequence"/>
</dbReference>
<dbReference type="HAMAP" id="MF_02071">
    <property type="entry name" value="RlpA"/>
    <property type="match status" value="1"/>
</dbReference>
<dbReference type="RefSeq" id="WP_139997708.1">
    <property type="nucleotide sequence ID" value="NZ_VFJE01000045.1"/>
</dbReference>
<comment type="caution">
    <text evidence="6">The sequence shown here is derived from an EMBL/GenBank/DDBJ whole genome shotgun (WGS) entry which is preliminary data.</text>
</comment>
<keyword evidence="2 3" id="KW-0961">Cell wall biogenesis/degradation</keyword>
<dbReference type="EC" id="4.2.2.-" evidence="3"/>
<sequence length="164" mass="18541">MKYKTTILLLAFIALVFSSGFSLRDRNFQKTPPEKAQAEKTQVYQDSVKKVAIADSIKLAESKKYKLHKKNAHASYYADKFTGRRTASGKIFDNKKYTAAHRKFPFGTKLRITNEANGKSVIVEVTDRGPFTKGKEIDLTKKAFMEIASSRYGGHLKVTIEIIQ</sequence>
<comment type="similarity">
    <text evidence="3 4">Belongs to the RlpA family.</text>
</comment>
<dbReference type="GO" id="GO:0008932">
    <property type="term" value="F:lytic endotransglycosylase activity"/>
    <property type="evidence" value="ECO:0007669"/>
    <property type="project" value="UniProtKB-UniRule"/>
</dbReference>
<dbReference type="GO" id="GO:0000270">
    <property type="term" value="P:peptidoglycan metabolic process"/>
    <property type="evidence" value="ECO:0007669"/>
    <property type="project" value="UniProtKB-UniRule"/>
</dbReference>
<dbReference type="EMBL" id="VFJE01000045">
    <property type="protein sequence ID" value="TPD73690.1"/>
    <property type="molecule type" value="Genomic_DNA"/>
</dbReference>
<dbReference type="NCBIfam" id="TIGR00413">
    <property type="entry name" value="rlpA"/>
    <property type="match status" value="1"/>
</dbReference>
<dbReference type="InterPro" id="IPR012997">
    <property type="entry name" value="RplA"/>
</dbReference>
<reference evidence="6 7" key="1">
    <citation type="submission" date="2019-06" db="EMBL/GenBank/DDBJ databases">
        <title>Flavobacterium sp. MaA-Y11 from geoumgang.</title>
        <authorList>
            <person name="Jeong S."/>
        </authorList>
    </citation>
    <scope>NUCLEOTIDE SEQUENCE [LARGE SCALE GENOMIC DNA]</scope>
    <source>
        <strain evidence="6 7">MaA-Y11</strain>
    </source>
</reference>
<comment type="function">
    <text evidence="3">Lytic transglycosylase with a strong preference for naked glycan strands that lack stem peptides.</text>
</comment>
<feature type="domain" description="RlpA-like protein double-psi beta-barrel" evidence="5">
    <location>
        <begin position="71"/>
        <end position="158"/>
    </location>
</feature>
<proteinExistence type="inferred from homology"/>
<name>A0A501QLP8_9FLAO</name>
<evidence type="ECO:0000259" key="5">
    <source>
        <dbReference type="Pfam" id="PF03330"/>
    </source>
</evidence>
<reference evidence="6 7" key="2">
    <citation type="submission" date="2019-06" db="EMBL/GenBank/DDBJ databases">
        <authorList>
            <person name="Seo Y."/>
        </authorList>
    </citation>
    <scope>NUCLEOTIDE SEQUENCE [LARGE SCALE GENOMIC DNA]</scope>
    <source>
        <strain evidence="6 7">MaA-Y11</strain>
    </source>
</reference>
<dbReference type="InterPro" id="IPR009009">
    <property type="entry name" value="RlpA-like_DPBB"/>
</dbReference>
<keyword evidence="7" id="KW-1185">Reference proteome</keyword>
<evidence type="ECO:0000256" key="4">
    <source>
        <dbReference type="RuleBase" id="RU003495"/>
    </source>
</evidence>
<dbReference type="GO" id="GO:0071555">
    <property type="term" value="P:cell wall organization"/>
    <property type="evidence" value="ECO:0007669"/>
    <property type="project" value="UniProtKB-KW"/>
</dbReference>
<organism evidence="6 7">
    <name type="scientific">Flavobacterium microcysteis</name>
    <dbReference type="NCBI Taxonomy" id="2596891"/>
    <lineage>
        <taxon>Bacteria</taxon>
        <taxon>Pseudomonadati</taxon>
        <taxon>Bacteroidota</taxon>
        <taxon>Flavobacteriia</taxon>
        <taxon>Flavobacteriales</taxon>
        <taxon>Flavobacteriaceae</taxon>
        <taxon>Flavobacterium</taxon>
    </lineage>
</organism>
<dbReference type="Pfam" id="PF03330">
    <property type="entry name" value="DPBB_1"/>
    <property type="match status" value="1"/>
</dbReference>
<dbReference type="PANTHER" id="PTHR34183:SF8">
    <property type="entry name" value="ENDOLYTIC PEPTIDOGLYCAN TRANSGLYCOSYLASE RLPA-RELATED"/>
    <property type="match status" value="1"/>
</dbReference>
<dbReference type="AlphaFoldDB" id="A0A501QLP8"/>
<protein>
    <recommendedName>
        <fullName evidence="3">Probable endolytic peptidoglycan transglycosylase RlpA</fullName>
        <ecNumber evidence="3">4.2.2.-</ecNumber>
    </recommendedName>
</protein>
<gene>
    <name evidence="3" type="primary">rlpA</name>
    <name evidence="6" type="ORF">FJA49_00420</name>
</gene>
<accession>A0A501QLP8</accession>
<evidence type="ECO:0000256" key="1">
    <source>
        <dbReference type="ARBA" id="ARBA00023239"/>
    </source>
</evidence>
<dbReference type="PANTHER" id="PTHR34183">
    <property type="entry name" value="ENDOLYTIC PEPTIDOGLYCAN TRANSGLYCOSYLASE RLPA"/>
    <property type="match status" value="1"/>
</dbReference>
<dbReference type="InterPro" id="IPR034718">
    <property type="entry name" value="RlpA"/>
</dbReference>
<dbReference type="OrthoDB" id="9779128at2"/>
<dbReference type="Gene3D" id="2.40.40.10">
    <property type="entry name" value="RlpA-like domain"/>
    <property type="match status" value="1"/>
</dbReference>
<dbReference type="SUPFAM" id="SSF50685">
    <property type="entry name" value="Barwin-like endoglucanases"/>
    <property type="match status" value="1"/>
</dbReference>
<evidence type="ECO:0000256" key="3">
    <source>
        <dbReference type="HAMAP-Rule" id="MF_02071"/>
    </source>
</evidence>
<evidence type="ECO:0000313" key="7">
    <source>
        <dbReference type="Proteomes" id="UP000319175"/>
    </source>
</evidence>
<dbReference type="InterPro" id="IPR036908">
    <property type="entry name" value="RlpA-like_sf"/>
</dbReference>
<dbReference type="CDD" id="cd22268">
    <property type="entry name" value="DPBB_RlpA-like"/>
    <property type="match status" value="1"/>
</dbReference>